<name>A0AAP0KHX0_9MAGN</name>
<protein>
    <recommendedName>
        <fullName evidence="2">Protein DA1-like domain-containing protein</fullName>
    </recommendedName>
</protein>
<comment type="caution">
    <text evidence="3">The sequence shown here is derived from an EMBL/GenBank/DDBJ whole genome shotgun (WGS) entry which is preliminary data.</text>
</comment>
<feature type="domain" description="Protein DA1-like" evidence="2">
    <location>
        <begin position="254"/>
        <end position="290"/>
    </location>
</feature>
<evidence type="ECO:0000313" key="3">
    <source>
        <dbReference type="EMBL" id="KAK9151530.1"/>
    </source>
</evidence>
<dbReference type="InterPro" id="IPR013785">
    <property type="entry name" value="Aldolase_TIM"/>
</dbReference>
<dbReference type="PANTHER" id="PTHR46692">
    <property type="entry name" value="INOSINE-URIDINE PREFERRING NUCLEOSIDE HYDROLASE FAMILY PROTEIN"/>
    <property type="match status" value="1"/>
</dbReference>
<feature type="region of interest" description="Disordered" evidence="1">
    <location>
        <begin position="191"/>
        <end position="211"/>
    </location>
</feature>
<reference evidence="3 4" key="1">
    <citation type="submission" date="2024-01" db="EMBL/GenBank/DDBJ databases">
        <title>Genome assemblies of Stephania.</title>
        <authorList>
            <person name="Yang L."/>
        </authorList>
    </citation>
    <scope>NUCLEOTIDE SEQUENCE [LARGE SCALE GENOMIC DNA]</scope>
    <source>
        <strain evidence="3">YNDBR</strain>
        <tissue evidence="3">Leaf</tissue>
    </source>
</reference>
<dbReference type="Pfam" id="PF12315">
    <property type="entry name" value="DA1-like"/>
    <property type="match status" value="1"/>
</dbReference>
<dbReference type="Gene3D" id="3.20.20.70">
    <property type="entry name" value="Aldolase class I"/>
    <property type="match status" value="1"/>
</dbReference>
<evidence type="ECO:0000313" key="4">
    <source>
        <dbReference type="Proteomes" id="UP001420932"/>
    </source>
</evidence>
<gene>
    <name evidence="3" type="ORF">Syun_009839</name>
</gene>
<evidence type="ECO:0000256" key="1">
    <source>
        <dbReference type="SAM" id="MobiDB-lite"/>
    </source>
</evidence>
<dbReference type="PANTHER" id="PTHR46692:SF1">
    <property type="entry name" value="NUCLEOSIDE HYDROLASE 3-RELATED"/>
    <property type="match status" value="1"/>
</dbReference>
<dbReference type="Proteomes" id="UP001420932">
    <property type="component" value="Unassembled WGS sequence"/>
</dbReference>
<dbReference type="AlphaFoldDB" id="A0AAP0KHX0"/>
<evidence type="ECO:0000259" key="2">
    <source>
        <dbReference type="Pfam" id="PF12315"/>
    </source>
</evidence>
<dbReference type="EMBL" id="JBBNAF010000004">
    <property type="protein sequence ID" value="KAK9151530.1"/>
    <property type="molecule type" value="Genomic_DNA"/>
</dbReference>
<dbReference type="InterPro" id="IPR022087">
    <property type="entry name" value="DA1-like_dom"/>
</dbReference>
<accession>A0AAP0KHX0</accession>
<organism evidence="3 4">
    <name type="scientific">Stephania yunnanensis</name>
    <dbReference type="NCBI Taxonomy" id="152371"/>
    <lineage>
        <taxon>Eukaryota</taxon>
        <taxon>Viridiplantae</taxon>
        <taxon>Streptophyta</taxon>
        <taxon>Embryophyta</taxon>
        <taxon>Tracheophyta</taxon>
        <taxon>Spermatophyta</taxon>
        <taxon>Magnoliopsida</taxon>
        <taxon>Ranunculales</taxon>
        <taxon>Menispermaceae</taxon>
        <taxon>Menispermoideae</taxon>
        <taxon>Cissampelideae</taxon>
        <taxon>Stephania</taxon>
    </lineage>
</organism>
<proteinExistence type="predicted"/>
<keyword evidence="4" id="KW-1185">Reference proteome</keyword>
<sequence>MGTPRLGIVWRRRRRVFASRYDFDQAASFLERNAVDRAPLVSGKDGEVVDVFSAEDVERIRGFPKLGLSSLGADGDFMVGATMGTREEDKERREHLARVGDNVVVLDSSPLSLSLSLTSLLSGRSVLIRSAHRSLLVEDVLSLSRHSRIDVSQLSLSHRSLSPKSLSQTLRLRLRRGLRLCRRRLPEIGASEALSRRRPTPHPTSNKTYSVSDGSNPFFDGRAFPKFNLLKSGVHNGHVQKGLLDPFCFDPNGKRKCQVTNAGLFFGDDRLLTGSILAHELMHGWLRLKDGELMNVVKLDMFVDKLPDIPKIYGFEMKMGFMYPSLLRLVFYFHNFLLSPISSSLLDSLASIVWKSFGLNVKSSAIDEDGDTVLEWENLPPLLHISHCKATPDLIYGCVLPLFLSLLS</sequence>